<name>X1DPF1_9ZZZZ</name>
<feature type="non-terminal residue" evidence="1">
    <location>
        <position position="36"/>
    </location>
</feature>
<feature type="non-terminal residue" evidence="1">
    <location>
        <position position="1"/>
    </location>
</feature>
<gene>
    <name evidence="1" type="ORF">S01H4_67339</name>
</gene>
<comment type="caution">
    <text evidence="1">The sequence shown here is derived from an EMBL/GenBank/DDBJ whole genome shotgun (WGS) entry which is preliminary data.</text>
</comment>
<reference evidence="1" key="1">
    <citation type="journal article" date="2014" name="Front. Microbiol.">
        <title>High frequency of phylogenetically diverse reductive dehalogenase-homologous genes in deep subseafloor sedimentary metagenomes.</title>
        <authorList>
            <person name="Kawai M."/>
            <person name="Futagami T."/>
            <person name="Toyoda A."/>
            <person name="Takaki Y."/>
            <person name="Nishi S."/>
            <person name="Hori S."/>
            <person name="Arai W."/>
            <person name="Tsubouchi T."/>
            <person name="Morono Y."/>
            <person name="Uchiyama I."/>
            <person name="Ito T."/>
            <person name="Fujiyama A."/>
            <person name="Inagaki F."/>
            <person name="Takami H."/>
        </authorList>
    </citation>
    <scope>NUCLEOTIDE SEQUENCE</scope>
    <source>
        <strain evidence="1">Expedition CK06-06</strain>
    </source>
</reference>
<dbReference type="AlphaFoldDB" id="X1DPF1"/>
<evidence type="ECO:0000313" key="1">
    <source>
        <dbReference type="EMBL" id="GAH22057.1"/>
    </source>
</evidence>
<dbReference type="EMBL" id="BART01042299">
    <property type="protein sequence ID" value="GAH22057.1"/>
    <property type="molecule type" value="Genomic_DNA"/>
</dbReference>
<organism evidence="1">
    <name type="scientific">marine sediment metagenome</name>
    <dbReference type="NCBI Taxonomy" id="412755"/>
    <lineage>
        <taxon>unclassified sequences</taxon>
        <taxon>metagenomes</taxon>
        <taxon>ecological metagenomes</taxon>
    </lineage>
</organism>
<sequence length="36" mass="3907">ELGAPGLILKRYLAILRGGSGAPTAREWPFLRVRGN</sequence>
<accession>X1DPF1</accession>
<proteinExistence type="predicted"/>
<protein>
    <submittedName>
        <fullName evidence="1">Uncharacterized protein</fullName>
    </submittedName>
</protein>